<accession>A0ABW8AUD7</accession>
<reference evidence="1 2" key="1">
    <citation type="submission" date="2024-10" db="EMBL/GenBank/DDBJ databases">
        <title>The Natural Products Discovery Center: Release of the First 8490 Sequenced Strains for Exploring Actinobacteria Biosynthetic Diversity.</title>
        <authorList>
            <person name="Kalkreuter E."/>
            <person name="Kautsar S.A."/>
            <person name="Yang D."/>
            <person name="Bader C.D."/>
            <person name="Teijaro C.N."/>
            <person name="Fluegel L."/>
            <person name="Davis C.M."/>
            <person name="Simpson J.R."/>
            <person name="Lauterbach L."/>
            <person name="Steele A.D."/>
            <person name="Gui C."/>
            <person name="Meng S."/>
            <person name="Li G."/>
            <person name="Viehrig K."/>
            <person name="Ye F."/>
            <person name="Su P."/>
            <person name="Kiefer A.F."/>
            <person name="Nichols A."/>
            <person name="Cepeda A.J."/>
            <person name="Yan W."/>
            <person name="Fan B."/>
            <person name="Jiang Y."/>
            <person name="Adhikari A."/>
            <person name="Zheng C.-J."/>
            <person name="Schuster L."/>
            <person name="Cowan T.M."/>
            <person name="Smanski M.J."/>
            <person name="Chevrette M.G."/>
            <person name="De Carvalho L.P.S."/>
            <person name="Shen B."/>
        </authorList>
    </citation>
    <scope>NUCLEOTIDE SEQUENCE [LARGE SCALE GENOMIC DNA]</scope>
    <source>
        <strain evidence="1 2">NPDC049639</strain>
    </source>
</reference>
<comment type="caution">
    <text evidence="1">The sequence shown here is derived from an EMBL/GenBank/DDBJ whole genome shotgun (WGS) entry which is preliminary data.</text>
</comment>
<name>A0ABW8AUD7_9ACTN</name>
<proteinExistence type="predicted"/>
<keyword evidence="2" id="KW-1185">Reference proteome</keyword>
<dbReference type="EMBL" id="JBITLV010000007">
    <property type="protein sequence ID" value="MFI7589221.1"/>
    <property type="molecule type" value="Genomic_DNA"/>
</dbReference>
<gene>
    <name evidence="1" type="ORF">ACIB24_19320</name>
</gene>
<organism evidence="1 2">
    <name type="scientific">Spongisporangium articulatum</name>
    <dbReference type="NCBI Taxonomy" id="3362603"/>
    <lineage>
        <taxon>Bacteria</taxon>
        <taxon>Bacillati</taxon>
        <taxon>Actinomycetota</taxon>
        <taxon>Actinomycetes</taxon>
        <taxon>Kineosporiales</taxon>
        <taxon>Kineosporiaceae</taxon>
        <taxon>Spongisporangium</taxon>
    </lineage>
</organism>
<dbReference type="Proteomes" id="UP001612915">
    <property type="component" value="Unassembled WGS sequence"/>
</dbReference>
<evidence type="ECO:0000313" key="1">
    <source>
        <dbReference type="EMBL" id="MFI7589221.1"/>
    </source>
</evidence>
<evidence type="ECO:0000313" key="2">
    <source>
        <dbReference type="Proteomes" id="UP001612915"/>
    </source>
</evidence>
<sequence>MPGLDVAAMRRCVLAVSVLSDIDVEPADGGVVLPGATPWMVSWTAVAMAMGTSTAGHESAIGIDEIEDGARRRVETLLRLHVLITELGSEAQHRFHSAGRLVALPAGHAEHPGSQWTREILRGGALELGIGVHGLLEGSDVVVPLPPSVTARLGIPVESWWPEVRDHADRMGALASSRLRRDGDTAVIRPVGGCDVLALLSSRTLRRHLAAVDGSGLCTVAVPTRRRGWYDLRHHDPAFVAAAWSLTPPPMRGNVKPLLVTSHEVQQPISVDPPRAGASQPE</sequence>
<protein>
    <submittedName>
        <fullName evidence="1">Uncharacterized protein</fullName>
    </submittedName>
</protein>
<dbReference type="RefSeq" id="WP_398283724.1">
    <property type="nucleotide sequence ID" value="NZ_JBITLV010000007.1"/>
</dbReference>